<comment type="caution">
    <text evidence="2">The sequence shown here is derived from an EMBL/GenBank/DDBJ whole genome shotgun (WGS) entry which is preliminary data.</text>
</comment>
<accession>A0A251YGW6</accession>
<organism evidence="2 3">
    <name type="scientific">Clavibacter michiganensis</name>
    <dbReference type="NCBI Taxonomy" id="28447"/>
    <lineage>
        <taxon>Bacteria</taxon>
        <taxon>Bacillati</taxon>
        <taxon>Actinomycetota</taxon>
        <taxon>Actinomycetes</taxon>
        <taxon>Micrococcales</taxon>
        <taxon>Microbacteriaceae</taxon>
        <taxon>Clavibacter</taxon>
    </lineage>
</organism>
<keyword evidence="3" id="KW-1185">Reference proteome</keyword>
<sequence>MADLADKAKGLIDSDKGEQATDGAIDKGQDAASSATGGKSDGAAEKAGDVADQKLGQ</sequence>
<evidence type="ECO:0000313" key="2">
    <source>
        <dbReference type="EMBL" id="OUE23495.1"/>
    </source>
</evidence>
<evidence type="ECO:0008006" key="4">
    <source>
        <dbReference type="Google" id="ProtNLM"/>
    </source>
</evidence>
<evidence type="ECO:0000313" key="3">
    <source>
        <dbReference type="Proteomes" id="UP000195101"/>
    </source>
</evidence>
<feature type="compositionally biased region" description="Basic and acidic residues" evidence="1">
    <location>
        <begin position="42"/>
        <end position="57"/>
    </location>
</feature>
<feature type="compositionally biased region" description="Basic and acidic residues" evidence="1">
    <location>
        <begin position="1"/>
        <end position="29"/>
    </location>
</feature>
<proteinExistence type="predicted"/>
<dbReference type="RefSeq" id="WP_086515457.1">
    <property type="nucleotide sequence ID" value="NZ_MDJZ01000017.1"/>
</dbReference>
<name>A0A251YGW6_9MICO</name>
<dbReference type="EMBL" id="MDJZ01000017">
    <property type="protein sequence ID" value="OUE23495.1"/>
    <property type="molecule type" value="Genomic_DNA"/>
</dbReference>
<dbReference type="AlphaFoldDB" id="A0A251YGW6"/>
<reference evidence="2 3" key="1">
    <citation type="submission" date="2016-08" db="EMBL/GenBank/DDBJ databases">
        <title>Genome sequence of Clavibacter michiganensis spp strain CFBP8019.</title>
        <authorList>
            <person name="Thapa S.P."/>
            <person name="Coaker G."/>
            <person name="Jacques M.-A."/>
        </authorList>
    </citation>
    <scope>NUCLEOTIDE SEQUENCE [LARGE SCALE GENOMIC DNA]</scope>
    <source>
        <strain evidence="2">CFBP8019</strain>
    </source>
</reference>
<dbReference type="OrthoDB" id="5121787at2"/>
<evidence type="ECO:0000256" key="1">
    <source>
        <dbReference type="SAM" id="MobiDB-lite"/>
    </source>
</evidence>
<gene>
    <name evidence="2" type="ORF">BFL37_12575</name>
</gene>
<protein>
    <recommendedName>
        <fullName evidence="4">Antitoxin</fullName>
    </recommendedName>
</protein>
<dbReference type="Proteomes" id="UP000195101">
    <property type="component" value="Unassembled WGS sequence"/>
</dbReference>
<feature type="region of interest" description="Disordered" evidence="1">
    <location>
        <begin position="1"/>
        <end position="57"/>
    </location>
</feature>